<keyword evidence="3" id="KW-1185">Reference proteome</keyword>
<dbReference type="EMBL" id="CP023563">
    <property type="protein sequence ID" value="ATG53016.1"/>
    <property type="molecule type" value="Genomic_DNA"/>
</dbReference>
<evidence type="ECO:0000313" key="3">
    <source>
        <dbReference type="Proteomes" id="UP000218165"/>
    </source>
</evidence>
<gene>
    <name evidence="2" type="ORF">CFK38_16945</name>
</gene>
<dbReference type="RefSeq" id="WP_096804124.1">
    <property type="nucleotide sequence ID" value="NZ_CP023563.1"/>
</dbReference>
<protein>
    <submittedName>
        <fullName evidence="2">Uncharacterized protein</fullName>
    </submittedName>
</protein>
<name>A0A291GSN0_9MICO</name>
<dbReference type="Proteomes" id="UP000218165">
    <property type="component" value="Chromosome"/>
</dbReference>
<evidence type="ECO:0000313" key="2">
    <source>
        <dbReference type="EMBL" id="ATG53016.1"/>
    </source>
</evidence>
<reference evidence="3" key="1">
    <citation type="submission" date="2017-09" db="EMBL/GenBank/DDBJ databases">
        <title>Brachybacterium sp. VM2412.</title>
        <authorList>
            <person name="Tak E.J."/>
            <person name="Bae J.-W."/>
        </authorList>
    </citation>
    <scope>NUCLEOTIDE SEQUENCE [LARGE SCALE GENOMIC DNA]</scope>
    <source>
        <strain evidence="3">VM2412</strain>
    </source>
</reference>
<feature type="compositionally biased region" description="Basic and acidic residues" evidence="1">
    <location>
        <begin position="118"/>
        <end position="128"/>
    </location>
</feature>
<sequence>MAFEVFDKRSAPMKGAPSVTVQRKGIVSINAPAHKLIDGARVVELLFDPGRRVMALRPAEPSTRTYELRAPSKSGQTLVSATAFMQAYDIDTSVSRRYEPFEEDGMLCIDFNSDFTEVRGNRRPKTNEGDDAGQPSLT</sequence>
<organism evidence="2 3">
    <name type="scientific">Brachybacterium vulturis</name>
    <dbReference type="NCBI Taxonomy" id="2017484"/>
    <lineage>
        <taxon>Bacteria</taxon>
        <taxon>Bacillati</taxon>
        <taxon>Actinomycetota</taxon>
        <taxon>Actinomycetes</taxon>
        <taxon>Micrococcales</taxon>
        <taxon>Dermabacteraceae</taxon>
        <taxon>Brachybacterium</taxon>
    </lineage>
</organism>
<dbReference type="KEGG" id="brz:CFK38_16945"/>
<feature type="region of interest" description="Disordered" evidence="1">
    <location>
        <begin position="118"/>
        <end position="138"/>
    </location>
</feature>
<dbReference type="OrthoDB" id="4793740at2"/>
<accession>A0A291GSN0</accession>
<evidence type="ECO:0000256" key="1">
    <source>
        <dbReference type="SAM" id="MobiDB-lite"/>
    </source>
</evidence>
<dbReference type="AlphaFoldDB" id="A0A291GSN0"/>
<proteinExistence type="predicted"/>